<dbReference type="Proteomes" id="UP001153069">
    <property type="component" value="Unassembled WGS sequence"/>
</dbReference>
<feature type="compositionally biased region" description="Basic and acidic residues" evidence="1">
    <location>
        <begin position="88"/>
        <end position="102"/>
    </location>
</feature>
<proteinExistence type="predicted"/>
<dbReference type="EMBL" id="CAICTM010000203">
    <property type="protein sequence ID" value="CAB9504651.1"/>
    <property type="molecule type" value="Genomic_DNA"/>
</dbReference>
<feature type="signal peptide" evidence="2">
    <location>
        <begin position="1"/>
        <end position="21"/>
    </location>
</feature>
<evidence type="ECO:0000313" key="4">
    <source>
        <dbReference type="Proteomes" id="UP001153069"/>
    </source>
</evidence>
<accession>A0A9N8DLV7</accession>
<reference evidence="3" key="1">
    <citation type="submission" date="2020-06" db="EMBL/GenBank/DDBJ databases">
        <authorList>
            <consortium name="Plant Systems Biology data submission"/>
        </authorList>
    </citation>
    <scope>NUCLEOTIDE SEQUENCE</scope>
    <source>
        <strain evidence="3">D6</strain>
    </source>
</reference>
<gene>
    <name evidence="3" type="ORF">SEMRO_204_G085850.1</name>
</gene>
<evidence type="ECO:0000256" key="2">
    <source>
        <dbReference type="SAM" id="SignalP"/>
    </source>
</evidence>
<organism evidence="3 4">
    <name type="scientific">Seminavis robusta</name>
    <dbReference type="NCBI Taxonomy" id="568900"/>
    <lineage>
        <taxon>Eukaryota</taxon>
        <taxon>Sar</taxon>
        <taxon>Stramenopiles</taxon>
        <taxon>Ochrophyta</taxon>
        <taxon>Bacillariophyta</taxon>
        <taxon>Bacillariophyceae</taxon>
        <taxon>Bacillariophycidae</taxon>
        <taxon>Naviculales</taxon>
        <taxon>Naviculaceae</taxon>
        <taxon>Seminavis</taxon>
    </lineage>
</organism>
<sequence length="461" mass="51528">MKLSQWVLCVVLVALASFGVSEDQLTLQTYGVGYESEDCEDPALFGGAEASLMDCQCRDAGCFLFGEEELLPSDGGDTPLGRRLRKNTKVDEGDNLVERRLDTTTPKPTPRPTPKPTPRPTPKPTPRPTPRPTKKNTKKKKKAKRKSKKVKKRRPRGRLGWCLLAIETVWEIAEYVFSDDDDDGGRFLQEDVYEVTFNATCDSGVFCDPHIKQLAGGYFDYHGECDLVFAHAPDFGHGVGLDIHVRTTIRYHYSFISTAAIRIGNETLEVTGFGEYVLNGVNDAKLPNTISGYPVSHTQVNDKKHVFGIEVGDGSVIEVDTMKDMVSVDIVPVDGFFGPEMRAWLGNSTGLMGSLDNVYMLARDGVSTFEDPNAMGQEWQVRDWESKMFQNPDRPPQYPQKCLLPSLEAKENRRRRRRLGEGVSKEQAEKACGHVQEAERKKACMMDVMVTDDVELAEGYD</sequence>
<keyword evidence="4" id="KW-1185">Reference proteome</keyword>
<dbReference type="OrthoDB" id="47453at2759"/>
<feature type="region of interest" description="Disordered" evidence="1">
    <location>
        <begin position="74"/>
        <end position="154"/>
    </location>
</feature>
<feature type="compositionally biased region" description="Pro residues" evidence="1">
    <location>
        <begin position="107"/>
        <end position="131"/>
    </location>
</feature>
<evidence type="ECO:0000256" key="1">
    <source>
        <dbReference type="SAM" id="MobiDB-lite"/>
    </source>
</evidence>
<evidence type="ECO:0008006" key="5">
    <source>
        <dbReference type="Google" id="ProtNLM"/>
    </source>
</evidence>
<feature type="chain" id="PRO_5040410184" description="VWFD domain-containing protein" evidence="2">
    <location>
        <begin position="22"/>
        <end position="461"/>
    </location>
</feature>
<comment type="caution">
    <text evidence="3">The sequence shown here is derived from an EMBL/GenBank/DDBJ whole genome shotgun (WGS) entry which is preliminary data.</text>
</comment>
<keyword evidence="2" id="KW-0732">Signal</keyword>
<name>A0A9N8DLV7_9STRA</name>
<dbReference type="AlphaFoldDB" id="A0A9N8DLV7"/>
<feature type="compositionally biased region" description="Basic residues" evidence="1">
    <location>
        <begin position="132"/>
        <end position="154"/>
    </location>
</feature>
<protein>
    <recommendedName>
        <fullName evidence="5">VWFD domain-containing protein</fullName>
    </recommendedName>
</protein>
<evidence type="ECO:0000313" key="3">
    <source>
        <dbReference type="EMBL" id="CAB9504651.1"/>
    </source>
</evidence>